<feature type="transmembrane region" description="Helical" evidence="2">
    <location>
        <begin position="26"/>
        <end position="47"/>
    </location>
</feature>
<feature type="transmembrane region" description="Helical" evidence="2">
    <location>
        <begin position="143"/>
        <end position="165"/>
    </location>
</feature>
<proteinExistence type="predicted"/>
<dbReference type="EMBL" id="RAZS01000012">
    <property type="protein sequence ID" value="RKN14955.1"/>
    <property type="molecule type" value="Genomic_DNA"/>
</dbReference>
<keyword evidence="2" id="KW-0472">Membrane</keyword>
<gene>
    <name evidence="3" type="ORF">D7147_27140</name>
</gene>
<feature type="compositionally biased region" description="Gly residues" evidence="1">
    <location>
        <begin position="185"/>
        <end position="206"/>
    </location>
</feature>
<feature type="transmembrane region" description="Helical" evidence="2">
    <location>
        <begin position="104"/>
        <end position="123"/>
    </location>
</feature>
<sequence>MEINSRPVVGPPGSPLRRTPRRVRSAALALAGLATFGNSHTLPWILVRPGQDLDERLLGIVPSEAPQTYALADLPGSRIALYLGWLALLAVLVLAWVRPQWRDGLRLACLAATLAGAALTFLPSGAAVDASGFPRADRPTSTYLSGTWLALSGLLLLSGAALAMLSRPSGTAAPSAPAGTSGEAGTAGGAGTSGEAGTSGGAGTSGEAGTSGPAPDESRAPVAEHPGEPRTTAHDPVPAGATADLDAEPAPLFRPALARASRRTARRRPSAVVAAALGAVALAAVATVLAWPRPDRPGDRSAADRVEIATIEGAGTGDASGGLAALLVTAPDDATPILAPVRDDKVDITRIVSLDEPGAMLIFPRLLDVRHTAGTAWTQPNSESMMVVLFQFDTSELAEDFRTSYATMERYRRRPGSAVALASVPDAAAFVGTRGDGAVPPDVHAVARHDDIVVLVTAGGGASDDVTGAEALLRRQYQRL</sequence>
<name>A0ABX9QYT1_9ACTN</name>
<feature type="transmembrane region" description="Helical" evidence="2">
    <location>
        <begin position="79"/>
        <end position="97"/>
    </location>
</feature>
<comment type="caution">
    <text evidence="3">The sequence shown here is derived from an EMBL/GenBank/DDBJ whole genome shotgun (WGS) entry which is preliminary data.</text>
</comment>
<dbReference type="RefSeq" id="WP_120682621.1">
    <property type="nucleotide sequence ID" value="NZ_RAZS01000012.1"/>
</dbReference>
<evidence type="ECO:0000313" key="4">
    <source>
        <dbReference type="Proteomes" id="UP000271548"/>
    </source>
</evidence>
<evidence type="ECO:0000256" key="1">
    <source>
        <dbReference type="SAM" id="MobiDB-lite"/>
    </source>
</evidence>
<organism evidence="3 4">
    <name type="scientific">Micromonospora musae</name>
    <dbReference type="NCBI Taxonomy" id="1894970"/>
    <lineage>
        <taxon>Bacteria</taxon>
        <taxon>Bacillati</taxon>
        <taxon>Actinomycetota</taxon>
        <taxon>Actinomycetes</taxon>
        <taxon>Micromonosporales</taxon>
        <taxon>Micromonosporaceae</taxon>
        <taxon>Micromonospora</taxon>
    </lineage>
</organism>
<keyword evidence="4" id="KW-1185">Reference proteome</keyword>
<keyword evidence="2" id="KW-1133">Transmembrane helix</keyword>
<evidence type="ECO:0000256" key="2">
    <source>
        <dbReference type="SAM" id="Phobius"/>
    </source>
</evidence>
<evidence type="ECO:0000313" key="3">
    <source>
        <dbReference type="EMBL" id="RKN14955.1"/>
    </source>
</evidence>
<reference evidence="3 4" key="1">
    <citation type="submission" date="2018-09" db="EMBL/GenBank/DDBJ databases">
        <title>Micromonospora sp. nov. MS1-9, isolated from a root of Musa sp.</title>
        <authorList>
            <person name="Kuncharoen N."/>
            <person name="Kudo T."/>
            <person name="Ohkuma M."/>
            <person name="Yuki M."/>
            <person name="Tanasupawat S."/>
        </authorList>
    </citation>
    <scope>NUCLEOTIDE SEQUENCE [LARGE SCALE GENOMIC DNA]</scope>
    <source>
        <strain evidence="3 4">NGC1-4</strain>
    </source>
</reference>
<protein>
    <submittedName>
        <fullName evidence="3">Uncharacterized protein</fullName>
    </submittedName>
</protein>
<feature type="transmembrane region" description="Helical" evidence="2">
    <location>
        <begin position="271"/>
        <end position="291"/>
    </location>
</feature>
<feature type="region of interest" description="Disordered" evidence="1">
    <location>
        <begin position="168"/>
        <end position="250"/>
    </location>
</feature>
<keyword evidence="2" id="KW-0812">Transmembrane</keyword>
<dbReference type="Proteomes" id="UP000271548">
    <property type="component" value="Unassembled WGS sequence"/>
</dbReference>
<feature type="compositionally biased region" description="Low complexity" evidence="1">
    <location>
        <begin position="168"/>
        <end position="184"/>
    </location>
</feature>
<accession>A0ABX9QYT1</accession>